<sequence length="129" mass="13875">MSYILSASSVQMPTTMEQDQLAVDLGITEVEGVVVHGKITDGENAEPIEGAIVKAFFTNPNTEELEGLTHTFSGCDGNYMLYIPPTVEIDDSENPGQKIDYPLAGKEIIIQAVGAENIGDPYECPEVPT</sequence>
<dbReference type="Proteomes" id="UP000294567">
    <property type="component" value="Unassembled WGS sequence"/>
</dbReference>
<evidence type="ECO:0008006" key="3">
    <source>
        <dbReference type="Google" id="ProtNLM"/>
    </source>
</evidence>
<dbReference type="EMBL" id="SMAE01000006">
    <property type="protein sequence ID" value="TCS89423.1"/>
    <property type="molecule type" value="Genomic_DNA"/>
</dbReference>
<dbReference type="SUPFAM" id="SSF49464">
    <property type="entry name" value="Carboxypeptidase regulatory domain-like"/>
    <property type="match status" value="1"/>
</dbReference>
<protein>
    <recommendedName>
        <fullName evidence="3">Carboxypeptidase family protein</fullName>
    </recommendedName>
</protein>
<dbReference type="InterPro" id="IPR008969">
    <property type="entry name" value="CarboxyPept-like_regulatory"/>
</dbReference>
<keyword evidence="2" id="KW-1185">Reference proteome</keyword>
<dbReference type="RefSeq" id="WP_132027540.1">
    <property type="nucleotide sequence ID" value="NZ_CP068564.1"/>
</dbReference>
<evidence type="ECO:0000313" key="2">
    <source>
        <dbReference type="Proteomes" id="UP000294567"/>
    </source>
</evidence>
<dbReference type="AlphaFoldDB" id="A0A4R3KV65"/>
<evidence type="ECO:0000313" key="1">
    <source>
        <dbReference type="EMBL" id="TCS89423.1"/>
    </source>
</evidence>
<proteinExistence type="predicted"/>
<gene>
    <name evidence="1" type="ORF">EDD65_10689</name>
</gene>
<organism evidence="1 2">
    <name type="scientific">Keratinibaculum paraultunense</name>
    <dbReference type="NCBI Taxonomy" id="1278232"/>
    <lineage>
        <taxon>Bacteria</taxon>
        <taxon>Bacillati</taxon>
        <taxon>Bacillota</taxon>
        <taxon>Tissierellia</taxon>
        <taxon>Tissierellales</taxon>
        <taxon>Tepidimicrobiaceae</taxon>
        <taxon>Keratinibaculum</taxon>
    </lineage>
</organism>
<accession>A0A4R3KV65</accession>
<name>A0A4R3KV65_9FIRM</name>
<reference evidence="1 2" key="1">
    <citation type="submission" date="2019-03" db="EMBL/GenBank/DDBJ databases">
        <title>Genomic Encyclopedia of Type Strains, Phase IV (KMG-IV): sequencing the most valuable type-strain genomes for metagenomic binning, comparative biology and taxonomic classification.</title>
        <authorList>
            <person name="Goeker M."/>
        </authorList>
    </citation>
    <scope>NUCLEOTIDE SEQUENCE [LARGE SCALE GENOMIC DNA]</scope>
    <source>
        <strain evidence="1 2">DSM 26752</strain>
    </source>
</reference>
<comment type="caution">
    <text evidence="1">The sequence shown here is derived from an EMBL/GenBank/DDBJ whole genome shotgun (WGS) entry which is preliminary data.</text>
</comment>
<dbReference type="OrthoDB" id="1808249at2"/>